<proteinExistence type="predicted"/>
<dbReference type="EMBL" id="BAABHK010000006">
    <property type="protein sequence ID" value="GAA4628748.1"/>
    <property type="molecule type" value="Genomic_DNA"/>
</dbReference>
<evidence type="ECO:0000256" key="1">
    <source>
        <dbReference type="SAM" id="MobiDB-lite"/>
    </source>
</evidence>
<keyword evidence="3" id="KW-1185">Reference proteome</keyword>
<comment type="caution">
    <text evidence="2">The sequence shown here is derived from an EMBL/GenBank/DDBJ whole genome shotgun (WGS) entry which is preliminary data.</text>
</comment>
<sequence length="56" mass="5500">MTVARNSAIASTSAATAERNTQPAACADVARAGTVASDRLPFPIAPASMAGVSQPA</sequence>
<evidence type="ECO:0000313" key="3">
    <source>
        <dbReference type="Proteomes" id="UP001501442"/>
    </source>
</evidence>
<evidence type="ECO:0000313" key="2">
    <source>
        <dbReference type="EMBL" id="GAA4628748.1"/>
    </source>
</evidence>
<gene>
    <name evidence="2" type="ORF">GCM10023196_046400</name>
</gene>
<reference evidence="3" key="1">
    <citation type="journal article" date="2019" name="Int. J. Syst. Evol. Microbiol.">
        <title>The Global Catalogue of Microorganisms (GCM) 10K type strain sequencing project: providing services to taxonomists for standard genome sequencing and annotation.</title>
        <authorList>
            <consortium name="The Broad Institute Genomics Platform"/>
            <consortium name="The Broad Institute Genome Sequencing Center for Infectious Disease"/>
            <person name="Wu L."/>
            <person name="Ma J."/>
        </authorList>
    </citation>
    <scope>NUCLEOTIDE SEQUENCE [LARGE SCALE GENOMIC DNA]</scope>
    <source>
        <strain evidence="3">JCM 17939</strain>
    </source>
</reference>
<accession>A0ABP8UEL6</accession>
<name>A0ABP8UEL6_9ACTN</name>
<protein>
    <submittedName>
        <fullName evidence="2">Uncharacterized protein</fullName>
    </submittedName>
</protein>
<feature type="compositionally biased region" description="Low complexity" evidence="1">
    <location>
        <begin position="7"/>
        <end position="17"/>
    </location>
</feature>
<dbReference type="Proteomes" id="UP001501442">
    <property type="component" value="Unassembled WGS sequence"/>
</dbReference>
<feature type="region of interest" description="Disordered" evidence="1">
    <location>
        <begin position="1"/>
        <end position="24"/>
    </location>
</feature>
<organism evidence="2 3">
    <name type="scientific">Actinoallomurus vinaceus</name>
    <dbReference type="NCBI Taxonomy" id="1080074"/>
    <lineage>
        <taxon>Bacteria</taxon>
        <taxon>Bacillati</taxon>
        <taxon>Actinomycetota</taxon>
        <taxon>Actinomycetes</taxon>
        <taxon>Streptosporangiales</taxon>
        <taxon>Thermomonosporaceae</taxon>
        <taxon>Actinoallomurus</taxon>
    </lineage>
</organism>